<comment type="similarity">
    <text evidence="1">Belongs to the bacterial solute-binding protein 1 family.</text>
</comment>
<gene>
    <name evidence="5" type="ORF">AU252_05300</name>
</gene>
<dbReference type="InterPro" id="IPR006059">
    <property type="entry name" value="SBP"/>
</dbReference>
<dbReference type="CDD" id="cd14750">
    <property type="entry name" value="PBP2_TMBP"/>
    <property type="match status" value="1"/>
</dbReference>
<dbReference type="PANTHER" id="PTHR30061">
    <property type="entry name" value="MALTOSE-BINDING PERIPLASMIC PROTEIN"/>
    <property type="match status" value="1"/>
</dbReference>
<dbReference type="Gene3D" id="3.40.190.10">
    <property type="entry name" value="Periplasmic binding protein-like II"/>
    <property type="match status" value="2"/>
</dbReference>
<organism evidence="5">
    <name type="scientific">Pseudarthrobacter sulfonivorans</name>
    <dbReference type="NCBI Taxonomy" id="121292"/>
    <lineage>
        <taxon>Bacteria</taxon>
        <taxon>Bacillati</taxon>
        <taxon>Actinomycetota</taxon>
        <taxon>Actinomycetes</taxon>
        <taxon>Micrococcales</taxon>
        <taxon>Micrococcaceae</taxon>
        <taxon>Pseudarthrobacter</taxon>
    </lineage>
</organism>
<dbReference type="Pfam" id="PF01547">
    <property type="entry name" value="SBP_bac_1"/>
    <property type="match status" value="1"/>
</dbReference>
<evidence type="ECO:0000256" key="2">
    <source>
        <dbReference type="ARBA" id="ARBA00022448"/>
    </source>
</evidence>
<evidence type="ECO:0000256" key="1">
    <source>
        <dbReference type="ARBA" id="ARBA00008520"/>
    </source>
</evidence>
<dbReference type="GO" id="GO:0015768">
    <property type="term" value="P:maltose transport"/>
    <property type="evidence" value="ECO:0007669"/>
    <property type="project" value="TreeGrafter"/>
</dbReference>
<feature type="signal peptide" evidence="4">
    <location>
        <begin position="1"/>
        <end position="24"/>
    </location>
</feature>
<dbReference type="SUPFAM" id="SSF53850">
    <property type="entry name" value="Periplasmic binding protein-like II"/>
    <property type="match status" value="1"/>
</dbReference>
<dbReference type="KEGG" id="psul:AU252_05300"/>
<evidence type="ECO:0000313" key="5">
    <source>
        <dbReference type="EMBL" id="ALV40656.1"/>
    </source>
</evidence>
<dbReference type="AlphaFoldDB" id="A0A0U3P5X1"/>
<keyword evidence="3 4" id="KW-0732">Signal</keyword>
<dbReference type="PROSITE" id="PS51257">
    <property type="entry name" value="PROKAR_LIPOPROTEIN"/>
    <property type="match status" value="1"/>
</dbReference>
<proteinExistence type="inferred from homology"/>
<dbReference type="STRING" id="121292.AU252_05300"/>
<evidence type="ECO:0000313" key="6">
    <source>
        <dbReference type="Proteomes" id="UP000065151"/>
    </source>
</evidence>
<evidence type="ECO:0000256" key="3">
    <source>
        <dbReference type="ARBA" id="ARBA00022729"/>
    </source>
</evidence>
<dbReference type="Proteomes" id="UP000065151">
    <property type="component" value="Chromosome"/>
</dbReference>
<reference evidence="5 6" key="1">
    <citation type="submission" date="2015-12" db="EMBL/GenBank/DDBJ databases">
        <authorList>
            <person name="Shamseldin A."/>
            <person name="Moawad H."/>
            <person name="Abd El-Rahim W.M."/>
            <person name="Sadowsky M.J."/>
        </authorList>
    </citation>
    <scope>NUCLEOTIDE SEQUENCE [LARGE SCALE GENOMIC DNA]</scope>
    <source>
        <strain evidence="5 6">Ar51</strain>
    </source>
</reference>
<dbReference type="GO" id="GO:1901982">
    <property type="term" value="F:maltose binding"/>
    <property type="evidence" value="ECO:0007669"/>
    <property type="project" value="TreeGrafter"/>
</dbReference>
<dbReference type="GO" id="GO:0055052">
    <property type="term" value="C:ATP-binding cassette (ABC) transporter complex, substrate-binding subunit-containing"/>
    <property type="evidence" value="ECO:0007669"/>
    <property type="project" value="TreeGrafter"/>
</dbReference>
<accession>A0A0U3P5X1</accession>
<keyword evidence="2" id="KW-0813">Transport</keyword>
<sequence>MRQRRRTWQTLLATTATLTVAAVALTGCGGTATDAGSSPKAAASFEGKGPINYVSNRDASGAANKTIEEWNAAHPNEKVTFIELPDSADQQRQQLIQNAQIKLDTFSVLNLDVVWTSEFAANKWILPLPDDAIPTDTMIPATVNAATYRDSLVGAPYYTDGALFYFRQDLLTAAGIAAPPKTWDEMKAACEKILALPEAAGMSCYTGQFDKNEALTVNFAEAVASAGGTVVDAEGKPTVSTAEAKAGLNLLVNGFKDGMFPSDAITYLEEQGRRAFQDGKLVFMRNWPFLHASLSATDGSSKVAGKFDITSIPGTDGPGVSTLGGRSLAISPFTPNKATALEFVKFFTSEEQAQKRLALSSRAPVYASLFEDPAVVAKRPFFPTLLTSLNNAQPRPKVVQYGATTKAIQEEAYAAITGAKDTDTALNDMQAKLTELTK</sequence>
<name>A0A0U3P5X1_9MICC</name>
<feature type="chain" id="PRO_5039726918" evidence="4">
    <location>
        <begin position="25"/>
        <end position="438"/>
    </location>
</feature>
<dbReference type="RefSeq" id="WP_058929826.1">
    <property type="nucleotide sequence ID" value="NZ_CP013747.1"/>
</dbReference>
<dbReference type="EMBL" id="CP013747">
    <property type="protein sequence ID" value="ALV40656.1"/>
    <property type="molecule type" value="Genomic_DNA"/>
</dbReference>
<protein>
    <submittedName>
        <fullName evidence="5">ABC transporter substrate-binding protein</fullName>
    </submittedName>
</protein>
<evidence type="ECO:0000256" key="4">
    <source>
        <dbReference type="SAM" id="SignalP"/>
    </source>
</evidence>
<dbReference type="PANTHER" id="PTHR30061:SF50">
    <property type="entry name" value="MALTOSE_MALTODEXTRIN-BINDING PERIPLASMIC PROTEIN"/>
    <property type="match status" value="1"/>
</dbReference>
<dbReference type="GO" id="GO:0042956">
    <property type="term" value="P:maltodextrin transmembrane transport"/>
    <property type="evidence" value="ECO:0007669"/>
    <property type="project" value="TreeGrafter"/>
</dbReference>